<protein>
    <submittedName>
        <fullName evidence="1">Uncharacterized protein</fullName>
    </submittedName>
</protein>
<dbReference type="Pfam" id="PF18737">
    <property type="entry name" value="HEPN_MAE_28990"/>
    <property type="match status" value="1"/>
</dbReference>
<evidence type="ECO:0000313" key="1">
    <source>
        <dbReference type="EMBL" id="QHN64493.1"/>
    </source>
</evidence>
<dbReference type="InterPro" id="IPR040788">
    <property type="entry name" value="HEPN_MAE_28990"/>
</dbReference>
<organism evidence="1 2">
    <name type="scientific">Bergeyella cardium</name>
    <dbReference type="NCBI Taxonomy" id="1585976"/>
    <lineage>
        <taxon>Bacteria</taxon>
        <taxon>Pseudomonadati</taxon>
        <taxon>Bacteroidota</taxon>
        <taxon>Flavobacteriia</taxon>
        <taxon>Flavobacteriales</taxon>
        <taxon>Weeksellaceae</taxon>
        <taxon>Bergeyella</taxon>
    </lineage>
</organism>
<evidence type="ECO:0000313" key="2">
    <source>
        <dbReference type="Proteomes" id="UP000464318"/>
    </source>
</evidence>
<dbReference type="RefSeq" id="WP_160223643.1">
    <property type="nucleotide sequence ID" value="NZ_CP029149.1"/>
</dbReference>
<proteinExistence type="predicted"/>
<sequence length="213" mass="25732">MEELKREYERAIEDIELYYKHLEELEKQVNYSQLPKILKANLFLMLYNIIESIVTKSLELIHDKINSEKVKYKDCIDEIKALWIEFEHSKFEETKSLNIIKKLTKIDDEILYIEYEEYSKKKRSNISGNLDARKIREISNVYLLEHNQQIIGKKLAEIKNTRNRLAHGEISFSELGGNYTSRQMFEYYRECEEYLKEYISNVETYIKVKKYKK</sequence>
<accession>A0A6P1QTY0</accession>
<name>A0A6P1QTY0_9FLAO</name>
<dbReference type="EMBL" id="CP029149">
    <property type="protein sequence ID" value="QHN64493.1"/>
    <property type="molecule type" value="Genomic_DNA"/>
</dbReference>
<dbReference type="OrthoDB" id="571721at2"/>
<reference evidence="1 2" key="1">
    <citation type="submission" date="2018-04" db="EMBL/GenBank/DDBJ databases">
        <title>Characteristic and Complete Genome Sequencing of A Novel Member of Infective Endocarditis Causative Bacteria: Bergeyella cardium QL-PH.</title>
        <authorList>
            <person name="Pan H."/>
            <person name="Sun E."/>
            <person name="Zhang Y."/>
        </authorList>
    </citation>
    <scope>NUCLEOTIDE SEQUENCE [LARGE SCALE GENOMIC DNA]</scope>
    <source>
        <strain evidence="1 2">HPQL</strain>
    </source>
</reference>
<gene>
    <name evidence="1" type="ORF">DBX24_00600</name>
</gene>
<dbReference type="Proteomes" id="UP000464318">
    <property type="component" value="Chromosome"/>
</dbReference>
<dbReference type="AlphaFoldDB" id="A0A6P1QTY0"/>
<keyword evidence="2" id="KW-1185">Reference proteome</keyword>
<dbReference type="KEGG" id="bcad:DBX24_00600"/>